<name>M4QF23_9CAUD</name>
<dbReference type="EMBL" id="KU686192">
    <property type="protein sequence ID" value="AOV57277.1"/>
    <property type="molecule type" value="Genomic_DNA"/>
</dbReference>
<sequence>MVRSKSTNYTRNKSLFGGVPGTIQIHTTPGIGINNDPNTAKFKDDLPGGFLKCDGSVHNAKDYYLLAQILGVGEECRFKKEKTTLRDPNPEIDDLGSFQLPDLGSKVIIPSGGSGDYTNVFMENKPSTTKVGVECQAVLEGQENRIFVNYTSGSSTNNGIVSWSGYNGSVGGGGAITGFLMRQVTQVDGSGLTVNTWAGSEFGDYGYRNAPGNNPNWWNNPNENITGDFRIRRNNSGNTDRLTDGVGCVMNVTIEPNQKPNGEFNRSKVRLNAYVNGQRGSGYKVDDECSVVEWDELAGTGNRIFKVTSVSAPLGAEGFQTGTTDQWFYNNAGSDFWDDTGSRYDYWEDDNDYVEENFQMQGGSGAGAVFKIRMQGDDGGRTKWKILAIINPGEGYVTGDKLSWNFNTPWRIENGHNGNISLEDDNGDGVVRVDGTSAVSLQAGMEVEGSSSDISFNGNLRYNMIRETEGYILTIDEFQAHSHRADVSVLNYTGNYDTDGQGMTGSQQNSFSANSDGFNGMDETTLNIPNGEPNHLHRLQRPTAYNQNFVYNYSPFNIPTDNMQSYIDVDIERVDVLNQVVTPFIMVHYIIKF</sequence>
<dbReference type="Proteomes" id="UP000240287">
    <property type="component" value="Genome"/>
</dbReference>
<organism evidence="1 7">
    <name type="scientific">Synechococcus phage S-CAM1</name>
    <dbReference type="NCBI Taxonomy" id="754037"/>
    <lineage>
        <taxon>Viruses</taxon>
        <taxon>Duplodnaviria</taxon>
        <taxon>Heunggongvirae</taxon>
        <taxon>Uroviricota</taxon>
        <taxon>Caudoviricetes</taxon>
        <taxon>Pantevenvirales</taxon>
        <taxon>Kyanoviridae</taxon>
        <taxon>Anaposvirus</taxon>
        <taxon>Anaposvirus socalone</taxon>
    </lineage>
</organism>
<evidence type="ECO:0000313" key="8">
    <source>
        <dbReference type="Proteomes" id="UP000240287"/>
    </source>
</evidence>
<dbReference type="Proteomes" id="UP000241265">
    <property type="component" value="Genome"/>
</dbReference>
<evidence type="ECO:0000313" key="5">
    <source>
        <dbReference type="EMBL" id="AOV58027.1"/>
    </source>
</evidence>
<dbReference type="EMBL" id="KU686196">
    <property type="protein sequence ID" value="AOV58277.1"/>
    <property type="molecule type" value="Genomic_DNA"/>
</dbReference>
<dbReference type="EMBL" id="HQ634177">
    <property type="protein sequence ID" value="AGH26808.1"/>
    <property type="molecule type" value="Genomic_DNA"/>
</dbReference>
<dbReference type="Proteomes" id="UP000241610">
    <property type="component" value="Segment"/>
</dbReference>
<reference evidence="8 9" key="2">
    <citation type="journal article" date="2016" name="Virology">
        <title>The genomic content and context of auxiliary metabolic genes in marine cyanomyoviruses.</title>
        <authorList>
            <person name="Crummett L.T."/>
            <person name="Puxty R.J."/>
            <person name="Weihe C."/>
            <person name="Marston M.F."/>
            <person name="Martiny J.B."/>
        </authorList>
    </citation>
    <scope>NUCLEOTIDE SEQUENCE [LARGE SCALE GENOMIC DNA]</scope>
    <source>
        <strain evidence="2">0309SB33</strain>
        <strain evidence="3">0310NB17</strain>
        <strain evidence="4">0809CC03</strain>
        <strain evidence="5">0810SB17</strain>
        <strain evidence="6">0910CC29</strain>
    </source>
</reference>
<evidence type="ECO:0000313" key="7">
    <source>
        <dbReference type="Proteomes" id="UP000203521"/>
    </source>
</evidence>
<accession>M4QF23</accession>
<dbReference type="EMBL" id="KU686193">
    <property type="protein sequence ID" value="AOV57527.1"/>
    <property type="molecule type" value="Genomic_DNA"/>
</dbReference>
<reference evidence="1 7" key="1">
    <citation type="submission" date="2010-11" db="EMBL/GenBank/DDBJ databases">
        <title>The Genome Sequence of Synechococcus phage S-CAM1 0208SB26.</title>
        <authorList>
            <consortium name="The Broad Institute Genome Sequencing Platform"/>
            <person name="Henn M.R."/>
            <person name="Martiny J."/>
            <person name="Weihe C."/>
            <person name="Levin J."/>
            <person name="Malboeuf C."/>
            <person name="Casali M."/>
            <person name="Russ C."/>
            <person name="Lennon N."/>
            <person name="Chapman S.B."/>
            <person name="Erlich R."/>
            <person name="Young S.K."/>
            <person name="Yandava C."/>
            <person name="Zeng Q."/>
            <person name="Alvarado L."/>
            <person name="Anderson S."/>
            <person name="Berlin A."/>
            <person name="Chen Z."/>
            <person name="Freedman E."/>
            <person name="Gellesch M."/>
            <person name="Goldberg J."/>
            <person name="Green L."/>
            <person name="Griggs A."/>
            <person name="Gujja S."/>
            <person name="Heilman E.R."/>
            <person name="Heiman D."/>
            <person name="Hollinger A."/>
            <person name="Howarth C."/>
            <person name="Larson L."/>
            <person name="Mehta T."/>
            <person name="Pearson M."/>
            <person name="Roberts A."/>
            <person name="Ryan E."/>
            <person name="Saif S."/>
            <person name="Shea T."/>
            <person name="Shenoy N."/>
            <person name="Sisk P."/>
            <person name="Stolte C."/>
            <person name="Sykes S."/>
            <person name="White J."/>
            <person name="Haas B."/>
            <person name="Nusbaum C."/>
            <person name="Birren B."/>
        </authorList>
    </citation>
    <scope>NUCLEOTIDE SEQUENCE [LARGE SCALE GENOMIC DNA]</scope>
    <source>
        <strain evidence="1 7">S-CAM1</strain>
    </source>
</reference>
<dbReference type="Proteomes" id="UP000241591">
    <property type="component" value="Segment"/>
</dbReference>
<evidence type="ECO:0000313" key="2">
    <source>
        <dbReference type="EMBL" id="AOV57277.1"/>
    </source>
</evidence>
<keyword evidence="7" id="KW-1185">Reference proteome</keyword>
<dbReference type="KEGG" id="vg:15009484"/>
<gene>
    <name evidence="4" type="ORF">C030809_022</name>
    <name evidence="6" type="ORF">C290910_022</name>
    <name evidence="3" type="ORF">N170310_022</name>
    <name evidence="2" type="ORF">N330309_022</name>
    <name evidence="5" type="ORF">S170810_022</name>
    <name evidence="1" type="ORF">SXBG_00071</name>
</gene>
<dbReference type="Proteomes" id="UP000203521">
    <property type="component" value="Segment"/>
</dbReference>
<evidence type="ECO:0000313" key="3">
    <source>
        <dbReference type="EMBL" id="AOV57527.1"/>
    </source>
</evidence>
<proteinExistence type="predicted"/>
<dbReference type="OrthoDB" id="10330at10239"/>
<dbReference type="Proteomes" id="UP000241494">
    <property type="component" value="Segment"/>
</dbReference>
<evidence type="ECO:0000313" key="4">
    <source>
        <dbReference type="EMBL" id="AOV57777.1"/>
    </source>
</evidence>
<dbReference type="EMBL" id="KU686194">
    <property type="protein sequence ID" value="AOV57777.1"/>
    <property type="molecule type" value="Genomic_DNA"/>
</dbReference>
<evidence type="ECO:0000313" key="9">
    <source>
        <dbReference type="Proteomes" id="UP000241265"/>
    </source>
</evidence>
<protein>
    <submittedName>
        <fullName evidence="2">Virion structural protein</fullName>
    </submittedName>
</protein>
<dbReference type="GeneID" id="15009484"/>
<dbReference type="RefSeq" id="YP_007672986.1">
    <property type="nucleotide sequence ID" value="NC_020837.1"/>
</dbReference>
<evidence type="ECO:0000313" key="6">
    <source>
        <dbReference type="EMBL" id="AOV58277.1"/>
    </source>
</evidence>
<evidence type="ECO:0000313" key="1">
    <source>
        <dbReference type="EMBL" id="AGH26808.1"/>
    </source>
</evidence>
<dbReference type="EMBL" id="KU686195">
    <property type="protein sequence ID" value="AOV58027.1"/>
    <property type="molecule type" value="Genomic_DNA"/>
</dbReference>